<dbReference type="InterPro" id="IPR003141">
    <property type="entry name" value="Pol/His_phosphatase_N"/>
</dbReference>
<feature type="domain" description="Polymerase/histidinol phosphatase N-terminal" evidence="1">
    <location>
        <begin position="4"/>
        <end position="77"/>
    </location>
</feature>
<dbReference type="PANTHER" id="PTHR36928">
    <property type="entry name" value="PHOSPHATASE YCDX-RELATED"/>
    <property type="match status" value="1"/>
</dbReference>
<dbReference type="Pfam" id="PF02811">
    <property type="entry name" value="PHP"/>
    <property type="match status" value="1"/>
</dbReference>
<dbReference type="RefSeq" id="WP_378138590.1">
    <property type="nucleotide sequence ID" value="NZ_JBHSMI010000056.1"/>
</dbReference>
<evidence type="ECO:0000313" key="3">
    <source>
        <dbReference type="Proteomes" id="UP001596113"/>
    </source>
</evidence>
<dbReference type="EMBL" id="JBHSMI010000056">
    <property type="protein sequence ID" value="MFC5406489.1"/>
    <property type="molecule type" value="Genomic_DNA"/>
</dbReference>
<dbReference type="Gene3D" id="3.20.20.140">
    <property type="entry name" value="Metal-dependent hydrolases"/>
    <property type="match status" value="1"/>
</dbReference>
<accession>A0ABW0I0X9</accession>
<protein>
    <submittedName>
        <fullName evidence="2">PHP domain-containing protein</fullName>
    </submittedName>
</protein>
<dbReference type="SUPFAM" id="SSF89550">
    <property type="entry name" value="PHP domain-like"/>
    <property type="match status" value="1"/>
</dbReference>
<gene>
    <name evidence="2" type="ORF">ACFPOF_27470</name>
</gene>
<dbReference type="SMART" id="SM00481">
    <property type="entry name" value="POLIIIAc"/>
    <property type="match status" value="1"/>
</dbReference>
<dbReference type="InterPro" id="IPR016195">
    <property type="entry name" value="Pol/histidinol_Pase-like"/>
</dbReference>
<proteinExistence type="predicted"/>
<dbReference type="InterPro" id="IPR050243">
    <property type="entry name" value="PHP_phosphatase"/>
</dbReference>
<evidence type="ECO:0000313" key="2">
    <source>
        <dbReference type="EMBL" id="MFC5406489.1"/>
    </source>
</evidence>
<dbReference type="Proteomes" id="UP001596113">
    <property type="component" value="Unassembled WGS sequence"/>
</dbReference>
<reference evidence="3" key="1">
    <citation type="journal article" date="2019" name="Int. J. Syst. Evol. Microbiol.">
        <title>The Global Catalogue of Microorganisms (GCM) 10K type strain sequencing project: providing services to taxonomists for standard genome sequencing and annotation.</title>
        <authorList>
            <consortium name="The Broad Institute Genomics Platform"/>
            <consortium name="The Broad Institute Genome Sequencing Center for Infectious Disease"/>
            <person name="Wu L."/>
            <person name="Ma J."/>
        </authorList>
    </citation>
    <scope>NUCLEOTIDE SEQUENCE [LARGE SCALE GENOMIC DNA]</scope>
    <source>
        <strain evidence="3">CGMCC 1.18575</strain>
    </source>
</reference>
<sequence length="242" mass="27424">MMLMDLHTHSNFSDGKNTPEEMIQTAVELGYEAVAITDHVWRTSAWVPDYAEHLEQLKAKFRGLIQVYSGIEAKVLTLDGDIDADASFRPLVDLVLGSFHRIPKPNGFYSKTSDAHIPRTEIVEHWLVSFRRMLDNPLVDIIAHPLSELKGFGIQKDQIPTKELVDHIAASGKILEINVRYNSVDEPIIQMAAEQGVPLIVSSDSHSAIDMVNNSVLVKDLSNRGFQRVDIERYIRNRKHRF</sequence>
<evidence type="ECO:0000259" key="1">
    <source>
        <dbReference type="SMART" id="SM00481"/>
    </source>
</evidence>
<organism evidence="2 3">
    <name type="scientific">Cohnella soli</name>
    <dbReference type="NCBI Taxonomy" id="425005"/>
    <lineage>
        <taxon>Bacteria</taxon>
        <taxon>Bacillati</taxon>
        <taxon>Bacillota</taxon>
        <taxon>Bacilli</taxon>
        <taxon>Bacillales</taxon>
        <taxon>Paenibacillaceae</taxon>
        <taxon>Cohnella</taxon>
    </lineage>
</organism>
<name>A0ABW0I0X9_9BACL</name>
<dbReference type="PANTHER" id="PTHR36928:SF1">
    <property type="entry name" value="PHOSPHATASE YCDX-RELATED"/>
    <property type="match status" value="1"/>
</dbReference>
<dbReference type="InterPro" id="IPR004013">
    <property type="entry name" value="PHP_dom"/>
</dbReference>
<comment type="caution">
    <text evidence="2">The sequence shown here is derived from an EMBL/GenBank/DDBJ whole genome shotgun (WGS) entry which is preliminary data.</text>
</comment>
<keyword evidence="3" id="KW-1185">Reference proteome</keyword>